<dbReference type="InterPro" id="IPR053187">
    <property type="entry name" value="Notoamide_regulator"/>
</dbReference>
<dbReference type="AlphaFoldDB" id="A0A6G1J582"/>
<gene>
    <name evidence="6" type="ORF">K458DRAFT_23460</name>
</gene>
<dbReference type="GO" id="GO:0006351">
    <property type="term" value="P:DNA-templated transcription"/>
    <property type="evidence" value="ECO:0007669"/>
    <property type="project" value="InterPro"/>
</dbReference>
<dbReference type="CDD" id="cd00067">
    <property type="entry name" value="GAL4"/>
    <property type="match status" value="1"/>
</dbReference>
<sequence length="719" mass="81944">MATFRPLQPAPMDEEQTHQPQGRPLLTQKPKRTVTLGACVACRKRKSKVHEPERSVEQTNNQQCDGLRPMCTCCAQKETECVYELGPNEKPSQAMKRKNEEMQGELSNLRQLYDFLRLRPEHEALEILRRIRARSPDTIPSRRIQELAELVRHGELFQPPYSPLTRHHLTLPPLRLALDSPSSDSNHLLLPSMLSFSPEEPSSQRRRHASDADVSARSDSQSTLPLRTSIGAILRSTDVMEEPSDCRLAAARSWTKVTDDSHFLAGLLSAWHTWEYIYYHFFDWDIFLDDLSNNRTDFCSELLVNALLATASFQSPLVKDRSKPFSENAMTRFYREARRLWELEEGQDSLPRLQAALCLFMVLGKHGRDKVGHTFLLEACRIARSLGLFRLAPSASQKPPHVCREKWEKARAVSAWALFNFQSTMSFTYSFPPILQSQPPVAVPYDDTPAKEALFRSECARNVIILDCSKALLEPYEPTTNLSPKPEQIEVLYLRLKAWYDTRPHGLLPEIFPSPENFLIAMQHHVSVVRLFQPFISNASSVERLASYRDHARSLTSTAIKELRKLIILHDRRHGWASAIPFVLHPIVVTSYGSLEEVALQDQSQLLREPSEAYQGLLTCLQAMITLSSYVFYAQPLFRLLTQTCQTLQIPLPADIVSRLNYYQSKEWTKNAANVVSSQYIADIRKTATDVNARMDAIISRWDALAISKEGEKASETDS</sequence>
<feature type="domain" description="Xylanolytic transcriptional activator regulatory" evidence="5">
    <location>
        <begin position="274"/>
        <end position="447"/>
    </location>
</feature>
<dbReference type="GO" id="GO:0008270">
    <property type="term" value="F:zinc ion binding"/>
    <property type="evidence" value="ECO:0007669"/>
    <property type="project" value="InterPro"/>
</dbReference>
<dbReference type="InterPro" id="IPR036864">
    <property type="entry name" value="Zn2-C6_fun-type_DNA-bd_sf"/>
</dbReference>
<evidence type="ECO:0000256" key="3">
    <source>
        <dbReference type="SAM" id="Coils"/>
    </source>
</evidence>
<evidence type="ECO:0000256" key="1">
    <source>
        <dbReference type="ARBA" id="ARBA00022723"/>
    </source>
</evidence>
<evidence type="ECO:0000259" key="5">
    <source>
        <dbReference type="Pfam" id="PF04082"/>
    </source>
</evidence>
<proteinExistence type="predicted"/>
<evidence type="ECO:0000313" key="6">
    <source>
        <dbReference type="EMBL" id="KAF2685363.1"/>
    </source>
</evidence>
<evidence type="ECO:0000256" key="2">
    <source>
        <dbReference type="ARBA" id="ARBA00023242"/>
    </source>
</evidence>
<dbReference type="Gene3D" id="4.10.240.10">
    <property type="entry name" value="Zn(2)-C6 fungal-type DNA-binding domain"/>
    <property type="match status" value="1"/>
</dbReference>
<dbReference type="CDD" id="cd12148">
    <property type="entry name" value="fungal_TF_MHR"/>
    <property type="match status" value="1"/>
</dbReference>
<evidence type="ECO:0000313" key="7">
    <source>
        <dbReference type="Proteomes" id="UP000799291"/>
    </source>
</evidence>
<dbReference type="Pfam" id="PF04082">
    <property type="entry name" value="Fungal_trans"/>
    <property type="match status" value="1"/>
</dbReference>
<reference evidence="6" key="1">
    <citation type="journal article" date="2020" name="Stud. Mycol.">
        <title>101 Dothideomycetes genomes: a test case for predicting lifestyles and emergence of pathogens.</title>
        <authorList>
            <person name="Haridas S."/>
            <person name="Albert R."/>
            <person name="Binder M."/>
            <person name="Bloem J."/>
            <person name="Labutti K."/>
            <person name="Salamov A."/>
            <person name="Andreopoulos B."/>
            <person name="Baker S."/>
            <person name="Barry K."/>
            <person name="Bills G."/>
            <person name="Bluhm B."/>
            <person name="Cannon C."/>
            <person name="Castanera R."/>
            <person name="Culley D."/>
            <person name="Daum C."/>
            <person name="Ezra D."/>
            <person name="Gonzalez J."/>
            <person name="Henrissat B."/>
            <person name="Kuo A."/>
            <person name="Liang C."/>
            <person name="Lipzen A."/>
            <person name="Lutzoni F."/>
            <person name="Magnuson J."/>
            <person name="Mondo S."/>
            <person name="Nolan M."/>
            <person name="Ohm R."/>
            <person name="Pangilinan J."/>
            <person name="Park H.-J."/>
            <person name="Ramirez L."/>
            <person name="Alfaro M."/>
            <person name="Sun H."/>
            <person name="Tritt A."/>
            <person name="Yoshinaga Y."/>
            <person name="Zwiers L.-H."/>
            <person name="Turgeon B."/>
            <person name="Goodwin S."/>
            <person name="Spatafora J."/>
            <person name="Crous P."/>
            <person name="Grigoriev I."/>
        </authorList>
    </citation>
    <scope>NUCLEOTIDE SEQUENCE</scope>
    <source>
        <strain evidence="6">CBS 122367</strain>
    </source>
</reference>
<name>A0A6G1J582_9PLEO</name>
<evidence type="ECO:0000256" key="4">
    <source>
        <dbReference type="SAM" id="MobiDB-lite"/>
    </source>
</evidence>
<dbReference type="Proteomes" id="UP000799291">
    <property type="component" value="Unassembled WGS sequence"/>
</dbReference>
<dbReference type="InterPro" id="IPR007219">
    <property type="entry name" value="XnlR_reg_dom"/>
</dbReference>
<keyword evidence="7" id="KW-1185">Reference proteome</keyword>
<keyword evidence="3" id="KW-0175">Coiled coil</keyword>
<dbReference type="OrthoDB" id="426882at2759"/>
<keyword evidence="2" id="KW-0539">Nucleus</keyword>
<keyword evidence="1" id="KW-0479">Metal-binding</keyword>
<dbReference type="GO" id="GO:0000981">
    <property type="term" value="F:DNA-binding transcription factor activity, RNA polymerase II-specific"/>
    <property type="evidence" value="ECO:0007669"/>
    <property type="project" value="InterPro"/>
</dbReference>
<protein>
    <recommendedName>
        <fullName evidence="5">Xylanolytic transcriptional activator regulatory domain-containing protein</fullName>
    </recommendedName>
</protein>
<dbReference type="PANTHER" id="PTHR47256">
    <property type="entry name" value="ZN(II)2CYS6 TRANSCRIPTION FACTOR (EUROFUNG)-RELATED"/>
    <property type="match status" value="1"/>
</dbReference>
<dbReference type="EMBL" id="MU005579">
    <property type="protein sequence ID" value="KAF2685363.1"/>
    <property type="molecule type" value="Genomic_DNA"/>
</dbReference>
<dbReference type="PANTHER" id="PTHR47256:SF1">
    <property type="entry name" value="ZN(II)2CYS6 TRANSCRIPTION FACTOR (EUROFUNG)"/>
    <property type="match status" value="1"/>
</dbReference>
<dbReference type="GO" id="GO:0003677">
    <property type="term" value="F:DNA binding"/>
    <property type="evidence" value="ECO:0007669"/>
    <property type="project" value="InterPro"/>
</dbReference>
<feature type="coiled-coil region" evidence="3">
    <location>
        <begin position="92"/>
        <end position="119"/>
    </location>
</feature>
<feature type="region of interest" description="Disordered" evidence="4">
    <location>
        <begin position="196"/>
        <end position="222"/>
    </location>
</feature>
<feature type="region of interest" description="Disordered" evidence="4">
    <location>
        <begin position="1"/>
        <end position="30"/>
    </location>
</feature>
<organism evidence="6 7">
    <name type="scientific">Lentithecium fluviatile CBS 122367</name>
    <dbReference type="NCBI Taxonomy" id="1168545"/>
    <lineage>
        <taxon>Eukaryota</taxon>
        <taxon>Fungi</taxon>
        <taxon>Dikarya</taxon>
        <taxon>Ascomycota</taxon>
        <taxon>Pezizomycotina</taxon>
        <taxon>Dothideomycetes</taxon>
        <taxon>Pleosporomycetidae</taxon>
        <taxon>Pleosporales</taxon>
        <taxon>Massarineae</taxon>
        <taxon>Lentitheciaceae</taxon>
        <taxon>Lentithecium</taxon>
    </lineage>
</organism>
<accession>A0A6G1J582</accession>
<dbReference type="InterPro" id="IPR001138">
    <property type="entry name" value="Zn2Cys6_DnaBD"/>
</dbReference>